<comment type="similarity">
    <text evidence="7">Belongs to the binding-protein-dependent transport system permease family.</text>
</comment>
<evidence type="ECO:0000313" key="10">
    <source>
        <dbReference type="Proteomes" id="UP000287547"/>
    </source>
</evidence>
<evidence type="ECO:0000313" key="9">
    <source>
        <dbReference type="EMBL" id="RSM70658.1"/>
    </source>
</evidence>
<reference evidence="9 10" key="1">
    <citation type="submission" date="2018-05" db="EMBL/GenBank/DDBJ databases">
        <title>Evolution of GPA BGCs.</title>
        <authorList>
            <person name="Waglechner N."/>
            <person name="Wright G.D."/>
        </authorList>
    </citation>
    <scope>NUCLEOTIDE SEQUENCE [LARGE SCALE GENOMIC DNA]</scope>
    <source>
        <strain evidence="9 10">A82846</strain>
    </source>
</reference>
<accession>A0A428YQ19</accession>
<evidence type="ECO:0000256" key="2">
    <source>
        <dbReference type="ARBA" id="ARBA00022448"/>
    </source>
</evidence>
<keyword evidence="6 7" id="KW-0472">Membrane</keyword>
<dbReference type="OrthoDB" id="9794684at2"/>
<dbReference type="Gene3D" id="1.10.3720.10">
    <property type="entry name" value="MetI-like"/>
    <property type="match status" value="1"/>
</dbReference>
<evidence type="ECO:0000256" key="1">
    <source>
        <dbReference type="ARBA" id="ARBA00004651"/>
    </source>
</evidence>
<dbReference type="AlphaFoldDB" id="A0A428YQ19"/>
<dbReference type="CDD" id="cd06261">
    <property type="entry name" value="TM_PBP2"/>
    <property type="match status" value="1"/>
</dbReference>
<keyword evidence="4 7" id="KW-0812">Transmembrane</keyword>
<sequence length="309" mass="33288">MAASEGEPMSAPVETRRRPGVSSRLDTALGWSTARNAYASRAIRIVLCTLAVLIFTGPLITVFSGAFDVNRDPTQLSVLPNNPTLQNYEEAGAKNIWGYFANSLFIAGGALLLQLLVSVFAAYAMARKKFRGQAIILLLILTTMMLPEEVIAIPLSLVIGDLPVFELNLRGTLLGVILPLGAWGFSIFVMTEFMKEIPVELEEAARVDGAGELRVFAQIILPLCRPALAVIAVFGFNMIWDQYLLPRIVANDPADYTLTVALADLRSDIEVGPGIVLAGALLALVPSLIVYLSLQKSFLRGITTGAVKG</sequence>
<evidence type="ECO:0000256" key="6">
    <source>
        <dbReference type="ARBA" id="ARBA00023136"/>
    </source>
</evidence>
<keyword evidence="5 7" id="KW-1133">Transmembrane helix</keyword>
<evidence type="ECO:0000256" key="4">
    <source>
        <dbReference type="ARBA" id="ARBA00022692"/>
    </source>
</evidence>
<evidence type="ECO:0000256" key="3">
    <source>
        <dbReference type="ARBA" id="ARBA00022475"/>
    </source>
</evidence>
<feature type="transmembrane region" description="Helical" evidence="7">
    <location>
        <begin position="96"/>
        <end position="123"/>
    </location>
</feature>
<dbReference type="Pfam" id="PF00528">
    <property type="entry name" value="BPD_transp_1"/>
    <property type="match status" value="1"/>
</dbReference>
<comment type="caution">
    <text evidence="9">The sequence shown here is derived from an EMBL/GenBank/DDBJ whole genome shotgun (WGS) entry which is preliminary data.</text>
</comment>
<dbReference type="GO" id="GO:0055085">
    <property type="term" value="P:transmembrane transport"/>
    <property type="evidence" value="ECO:0007669"/>
    <property type="project" value="InterPro"/>
</dbReference>
<dbReference type="EMBL" id="QHKI01000065">
    <property type="protein sequence ID" value="RSM70658.1"/>
    <property type="molecule type" value="Genomic_DNA"/>
</dbReference>
<dbReference type="InterPro" id="IPR035906">
    <property type="entry name" value="MetI-like_sf"/>
</dbReference>
<dbReference type="InterPro" id="IPR000515">
    <property type="entry name" value="MetI-like"/>
</dbReference>
<gene>
    <name evidence="9" type="ORF">DMH04_44405</name>
</gene>
<organism evidence="9 10">
    <name type="scientific">Kibdelosporangium aridum</name>
    <dbReference type="NCBI Taxonomy" id="2030"/>
    <lineage>
        <taxon>Bacteria</taxon>
        <taxon>Bacillati</taxon>
        <taxon>Actinomycetota</taxon>
        <taxon>Actinomycetes</taxon>
        <taxon>Pseudonocardiales</taxon>
        <taxon>Pseudonocardiaceae</taxon>
        <taxon>Kibdelosporangium</taxon>
    </lineage>
</organism>
<feature type="transmembrane region" description="Helical" evidence="7">
    <location>
        <begin position="135"/>
        <end position="159"/>
    </location>
</feature>
<dbReference type="PROSITE" id="PS50928">
    <property type="entry name" value="ABC_TM1"/>
    <property type="match status" value="1"/>
</dbReference>
<evidence type="ECO:0000256" key="5">
    <source>
        <dbReference type="ARBA" id="ARBA00022989"/>
    </source>
</evidence>
<keyword evidence="2 7" id="KW-0813">Transport</keyword>
<dbReference type="GO" id="GO:0005886">
    <property type="term" value="C:plasma membrane"/>
    <property type="evidence" value="ECO:0007669"/>
    <property type="project" value="UniProtKB-SubCell"/>
</dbReference>
<keyword evidence="3" id="KW-1003">Cell membrane</keyword>
<proteinExistence type="inferred from homology"/>
<feature type="transmembrane region" description="Helical" evidence="7">
    <location>
        <begin position="45"/>
        <end position="67"/>
    </location>
</feature>
<comment type="subcellular location">
    <subcellularLocation>
        <location evidence="1 7">Cell membrane</location>
        <topology evidence="1 7">Multi-pass membrane protein</topology>
    </subcellularLocation>
</comment>
<dbReference type="PANTHER" id="PTHR43744">
    <property type="entry name" value="ABC TRANSPORTER PERMEASE PROTEIN MG189-RELATED-RELATED"/>
    <property type="match status" value="1"/>
</dbReference>
<name>A0A428YQ19_KIBAR</name>
<dbReference type="PANTHER" id="PTHR43744:SF3">
    <property type="entry name" value="LACTOSE TRANSPORT SYSTEM PERMEASE PROTEIN LACG"/>
    <property type="match status" value="1"/>
</dbReference>
<feature type="transmembrane region" description="Helical" evidence="7">
    <location>
        <begin position="275"/>
        <end position="294"/>
    </location>
</feature>
<protein>
    <submittedName>
        <fullName evidence="9">Carbohydrate ABC transporter permease</fullName>
    </submittedName>
</protein>
<feature type="transmembrane region" description="Helical" evidence="7">
    <location>
        <begin position="171"/>
        <end position="194"/>
    </location>
</feature>
<dbReference type="SUPFAM" id="SSF161098">
    <property type="entry name" value="MetI-like"/>
    <property type="match status" value="1"/>
</dbReference>
<evidence type="ECO:0000256" key="7">
    <source>
        <dbReference type="RuleBase" id="RU363032"/>
    </source>
</evidence>
<evidence type="ECO:0000259" key="8">
    <source>
        <dbReference type="PROSITE" id="PS50928"/>
    </source>
</evidence>
<feature type="domain" description="ABC transmembrane type-1" evidence="8">
    <location>
        <begin position="100"/>
        <end position="294"/>
    </location>
</feature>
<dbReference type="Proteomes" id="UP000287547">
    <property type="component" value="Unassembled WGS sequence"/>
</dbReference>
<feature type="transmembrane region" description="Helical" evidence="7">
    <location>
        <begin position="215"/>
        <end position="240"/>
    </location>
</feature>